<keyword evidence="2" id="KW-1185">Reference proteome</keyword>
<gene>
    <name evidence="1" type="ORF">SAMN05216223_11339</name>
</gene>
<evidence type="ECO:0000313" key="1">
    <source>
        <dbReference type="EMBL" id="SEG81900.1"/>
    </source>
</evidence>
<dbReference type="AlphaFoldDB" id="A0A1H6D9F3"/>
<protein>
    <submittedName>
        <fullName evidence="1">Uncharacterized protein</fullName>
    </submittedName>
</protein>
<organism evidence="1 2">
    <name type="scientific">Actinacidiphila yanglinensis</name>
    <dbReference type="NCBI Taxonomy" id="310779"/>
    <lineage>
        <taxon>Bacteria</taxon>
        <taxon>Bacillati</taxon>
        <taxon>Actinomycetota</taxon>
        <taxon>Actinomycetes</taxon>
        <taxon>Kitasatosporales</taxon>
        <taxon>Streptomycetaceae</taxon>
        <taxon>Actinacidiphila</taxon>
    </lineage>
</organism>
<sequence>MISVAEAAHAYLLDAVALAESDGSRVWWAPWGPQPSGDDEGDHVYSYFMVLDDGARGIEFALRYEGRPNDLVPEGFWDFTLFLEGGKGHLSDLLSPVPPSERAAEPERAEDGRPLRLVRWLVAQAGETIDPSATGGTHLRCYEDGALVAVDNPEQECPCGEFNRDDDGRLFPVEGPAVSAVYSTVAGDGVEWQARSSPAPAPERAGTESALRLVRWLVPRPGETLDPAGSGGTHLRCLYDETLVAVDDPDQRCPCGRLGRDAGGRLLPLTEGQICVVYSTAAGGAPEPAGARQSV</sequence>
<dbReference type="EMBL" id="FNVU01000013">
    <property type="protein sequence ID" value="SEG81900.1"/>
    <property type="molecule type" value="Genomic_DNA"/>
</dbReference>
<accession>A0A1H6D9F3</accession>
<dbReference type="OrthoDB" id="9937304at2"/>
<dbReference type="Proteomes" id="UP000236754">
    <property type="component" value="Unassembled WGS sequence"/>
</dbReference>
<evidence type="ECO:0000313" key="2">
    <source>
        <dbReference type="Proteomes" id="UP000236754"/>
    </source>
</evidence>
<dbReference type="RefSeq" id="WP_103888552.1">
    <property type="nucleotide sequence ID" value="NZ_FNVU01000013.1"/>
</dbReference>
<reference evidence="1 2" key="1">
    <citation type="submission" date="2016-10" db="EMBL/GenBank/DDBJ databases">
        <authorList>
            <person name="de Groot N.N."/>
        </authorList>
    </citation>
    <scope>NUCLEOTIDE SEQUENCE [LARGE SCALE GENOMIC DNA]</scope>
    <source>
        <strain evidence="1 2">CGMCC 4.2023</strain>
    </source>
</reference>
<proteinExistence type="predicted"/>
<name>A0A1H6D9F3_9ACTN</name>